<dbReference type="RefSeq" id="WP_101301397.1">
    <property type="nucleotide sequence ID" value="NZ_NXGX01000003.1"/>
</dbReference>
<evidence type="ECO:0000259" key="1">
    <source>
        <dbReference type="Pfam" id="PF06983"/>
    </source>
</evidence>
<evidence type="ECO:0000313" key="3">
    <source>
        <dbReference type="Proteomes" id="UP000233332"/>
    </source>
</evidence>
<name>A0A2N3L7Z5_9PROT</name>
<dbReference type="SUPFAM" id="SSF54593">
    <property type="entry name" value="Glyoxalase/Bleomycin resistance protein/Dihydroxybiphenyl dioxygenase"/>
    <property type="match status" value="1"/>
</dbReference>
<dbReference type="Proteomes" id="UP000233332">
    <property type="component" value="Unassembled WGS sequence"/>
</dbReference>
<dbReference type="PIRSF" id="PIRSF021700">
    <property type="entry name" value="3_dmu_93_MTrfase"/>
    <property type="match status" value="1"/>
</dbReference>
<comment type="caution">
    <text evidence="2">The sequence shown here is derived from an EMBL/GenBank/DDBJ whole genome shotgun (WGS) entry which is preliminary data.</text>
</comment>
<organism evidence="2 3">
    <name type="scientific">Thalassospira lohafexi</name>
    <dbReference type="NCBI Taxonomy" id="744227"/>
    <lineage>
        <taxon>Bacteria</taxon>
        <taxon>Pseudomonadati</taxon>
        <taxon>Pseudomonadota</taxon>
        <taxon>Alphaproteobacteria</taxon>
        <taxon>Rhodospirillales</taxon>
        <taxon>Thalassospiraceae</taxon>
        <taxon>Thalassospira</taxon>
    </lineage>
</organism>
<protein>
    <recommendedName>
        <fullName evidence="1">PhnB-like domain-containing protein</fullName>
    </recommendedName>
</protein>
<sequence>MQQKISPFLWFNGCAEDAVNFYASVFAEAKIGKTMRASKAGPGPEGSVLTIGFELFGRKFTAFNFPTDFKFTEAVSFVVECKDQAEVDYYWDCLSEGGEPRDCGWIRDRFGVFWQITPTRLIDLMTDADPNVAARAATAMMTMQKIDIAALERAVAAP</sequence>
<keyword evidence="3" id="KW-1185">Reference proteome</keyword>
<dbReference type="Gene3D" id="3.10.180.10">
    <property type="entry name" value="2,3-Dihydroxybiphenyl 1,2-Dioxygenase, domain 1"/>
    <property type="match status" value="1"/>
</dbReference>
<dbReference type="CDD" id="cd06588">
    <property type="entry name" value="PhnB_like"/>
    <property type="match status" value="1"/>
</dbReference>
<dbReference type="EMBL" id="NXGX01000003">
    <property type="protein sequence ID" value="PKR58902.1"/>
    <property type="molecule type" value="Genomic_DNA"/>
</dbReference>
<feature type="domain" description="PhnB-like" evidence="1">
    <location>
        <begin position="3"/>
        <end position="117"/>
    </location>
</feature>
<dbReference type="PANTHER" id="PTHR33990">
    <property type="entry name" value="PROTEIN YJDN-RELATED"/>
    <property type="match status" value="1"/>
</dbReference>
<dbReference type="AlphaFoldDB" id="A0A2N3L7Z5"/>
<evidence type="ECO:0000313" key="2">
    <source>
        <dbReference type="EMBL" id="PKR58902.1"/>
    </source>
</evidence>
<dbReference type="InterPro" id="IPR028973">
    <property type="entry name" value="PhnB-like"/>
</dbReference>
<proteinExistence type="predicted"/>
<gene>
    <name evidence="2" type="ORF">COO92_08640</name>
</gene>
<accession>A0A2N3L7Z5</accession>
<reference evidence="2 3" key="1">
    <citation type="submission" date="2017-09" db="EMBL/GenBank/DDBJ databases">
        <title>Biodiversity and function of Thalassospira species in the particle-attached aromatic-hydrocarbon-degrading consortia from the surface seawater of the China South Sea.</title>
        <authorList>
            <person name="Dong C."/>
            <person name="Lai Q."/>
            <person name="Shao Z."/>
        </authorList>
    </citation>
    <scope>NUCLEOTIDE SEQUENCE [LARGE SCALE GENOMIC DNA]</scope>
    <source>
        <strain evidence="2 3">139Z-12</strain>
    </source>
</reference>
<dbReference type="InterPro" id="IPR009725">
    <property type="entry name" value="3_dmu_93_MTrfase"/>
</dbReference>
<dbReference type="InterPro" id="IPR029068">
    <property type="entry name" value="Glyas_Bleomycin-R_OHBP_Dase"/>
</dbReference>
<dbReference type="Pfam" id="PF06983">
    <property type="entry name" value="3-dmu-9_3-mt"/>
    <property type="match status" value="1"/>
</dbReference>